<feature type="region of interest" description="Disordered" evidence="2">
    <location>
        <begin position="1"/>
        <end position="60"/>
    </location>
</feature>
<feature type="compositionally biased region" description="Acidic residues" evidence="2">
    <location>
        <begin position="17"/>
        <end position="52"/>
    </location>
</feature>
<evidence type="ECO:0000256" key="1">
    <source>
        <dbReference type="SAM" id="Coils"/>
    </source>
</evidence>
<feature type="compositionally biased region" description="Basic and acidic residues" evidence="2">
    <location>
        <begin position="674"/>
        <end position="683"/>
    </location>
</feature>
<dbReference type="Proteomes" id="UP000652761">
    <property type="component" value="Unassembled WGS sequence"/>
</dbReference>
<feature type="compositionally biased region" description="Basic residues" evidence="2">
    <location>
        <begin position="1"/>
        <end position="13"/>
    </location>
</feature>
<organism evidence="4 5">
    <name type="scientific">Colocasia esculenta</name>
    <name type="common">Wild taro</name>
    <name type="synonym">Arum esculentum</name>
    <dbReference type="NCBI Taxonomy" id="4460"/>
    <lineage>
        <taxon>Eukaryota</taxon>
        <taxon>Viridiplantae</taxon>
        <taxon>Streptophyta</taxon>
        <taxon>Embryophyta</taxon>
        <taxon>Tracheophyta</taxon>
        <taxon>Spermatophyta</taxon>
        <taxon>Magnoliopsida</taxon>
        <taxon>Liliopsida</taxon>
        <taxon>Araceae</taxon>
        <taxon>Aroideae</taxon>
        <taxon>Colocasieae</taxon>
        <taxon>Colocasia</taxon>
    </lineage>
</organism>
<evidence type="ECO:0000256" key="2">
    <source>
        <dbReference type="SAM" id="MobiDB-lite"/>
    </source>
</evidence>
<keyword evidence="5" id="KW-1185">Reference proteome</keyword>
<protein>
    <recommendedName>
        <fullName evidence="3">Aminotransferase-like plant mobile domain-containing protein</fullName>
    </recommendedName>
</protein>
<proteinExistence type="predicted"/>
<keyword evidence="1" id="KW-0175">Coiled coil</keyword>
<accession>A0A843USL3</accession>
<dbReference type="PANTHER" id="PTHR46033:SF8">
    <property type="entry name" value="PROTEIN MAINTENANCE OF MERISTEMS-LIKE"/>
    <property type="match status" value="1"/>
</dbReference>
<dbReference type="GO" id="GO:0010073">
    <property type="term" value="P:meristem maintenance"/>
    <property type="evidence" value="ECO:0007669"/>
    <property type="project" value="InterPro"/>
</dbReference>
<feature type="coiled-coil region" evidence="1">
    <location>
        <begin position="456"/>
        <end position="483"/>
    </location>
</feature>
<dbReference type="EMBL" id="NMUH01000721">
    <property type="protein sequence ID" value="MQL83823.1"/>
    <property type="molecule type" value="Genomic_DNA"/>
</dbReference>
<dbReference type="InterPro" id="IPR019557">
    <property type="entry name" value="AminoTfrase-like_pln_mobile"/>
</dbReference>
<reference evidence="4" key="1">
    <citation type="submission" date="2017-07" db="EMBL/GenBank/DDBJ databases">
        <title>Taro Niue Genome Assembly and Annotation.</title>
        <authorList>
            <person name="Atibalentja N."/>
            <person name="Keating K."/>
            <person name="Fields C.J."/>
        </authorList>
    </citation>
    <scope>NUCLEOTIDE SEQUENCE</scope>
    <source>
        <strain evidence="4">Niue_2</strain>
        <tissue evidence="4">Leaf</tissue>
    </source>
</reference>
<dbReference type="OrthoDB" id="1704833at2759"/>
<dbReference type="Pfam" id="PF10536">
    <property type="entry name" value="PMD"/>
    <property type="match status" value="1"/>
</dbReference>
<dbReference type="PANTHER" id="PTHR46033">
    <property type="entry name" value="PROTEIN MAIN-LIKE 2"/>
    <property type="match status" value="1"/>
</dbReference>
<dbReference type="InterPro" id="IPR044824">
    <property type="entry name" value="MAIN-like"/>
</dbReference>
<dbReference type="AlphaFoldDB" id="A0A843USL3"/>
<feature type="region of interest" description="Disordered" evidence="2">
    <location>
        <begin position="637"/>
        <end position="683"/>
    </location>
</feature>
<evidence type="ECO:0000313" key="5">
    <source>
        <dbReference type="Proteomes" id="UP000652761"/>
    </source>
</evidence>
<gene>
    <name evidence="4" type="ORF">Taro_016319</name>
</gene>
<feature type="domain" description="Aminotransferase-like plant mobile" evidence="3">
    <location>
        <begin position="67"/>
        <end position="412"/>
    </location>
</feature>
<evidence type="ECO:0000259" key="3">
    <source>
        <dbReference type="Pfam" id="PF10536"/>
    </source>
</evidence>
<name>A0A843USL3_COLES</name>
<sequence>MRTREKRSIIRGRRQPEEEEEAVVMATAEEEEEVAVEDVPEGEETEGGDETEAGAPRRPRTRIARMGFGHILSVRPFHVDVPYLEALRERWEEDCKAFMMPWGHMIPTLEDVAYLTGLPVQGEPVVGLERRDYYDDIVELLGPEFVAGRRRPIRSILLGSLSEAVGLRGRRRWPLEGLDEFCTGVRGALDLGDRSEERSIRIFVSYLLGRFLFATQSSQMNCKFVLLLRDLAQVGRYAWGAVMLGHLFSLLPSSSQRSQSTGGFTPFLQIWGYTRFPMGRGTLAEGRQTMVPLMTRWEAAPDPRVTDRRAGDVRVALDHYPHEQVVWTTYEGEADASHPAVAACRPLFDRHLLLLCLETCEVLYLEPVVQTLGWHQPAIEVPSLGREGHSRRQFFAEDRDWGADHGSTVAYWRVGGEQVVRVTDLPDSLAYMEDFQARYAGRLRLDRRVMPESQAIRLLEGRLAEQEVELARLCTEVGTLKEELARVRASRDLGASSSAQLARGDLTDRLQDALDRAQARRQGGGVATLQAQMESMRLQLEAKISGLEAERRTMVTTMEVLRDDRATMRGRLLEAREREREAETARARIAADYEILKDRVLKKRREQQRQAQQVTPARTGSAFALLDNIVSLGDPSVVRGGVQRPEASTASRPPLSDRRREREEEEVSSSRRQRPAEGERREE</sequence>
<comment type="caution">
    <text evidence="4">The sequence shown here is derived from an EMBL/GenBank/DDBJ whole genome shotgun (WGS) entry which is preliminary data.</text>
</comment>
<evidence type="ECO:0000313" key="4">
    <source>
        <dbReference type="EMBL" id="MQL83823.1"/>
    </source>
</evidence>